<dbReference type="GO" id="GO:0009103">
    <property type="term" value="P:lipopolysaccharide biosynthetic process"/>
    <property type="evidence" value="ECO:0007669"/>
    <property type="project" value="TreeGrafter"/>
</dbReference>
<dbReference type="Proteomes" id="UP000265431">
    <property type="component" value="Unassembled WGS sequence"/>
</dbReference>
<accession>A0A399QXL4</accession>
<keyword evidence="5" id="KW-1185">Reference proteome</keyword>
<name>A0A399QXL4_9PROT</name>
<feature type="domain" description="Glycosyl transferase family 1" evidence="2">
    <location>
        <begin position="241"/>
        <end position="399"/>
    </location>
</feature>
<dbReference type="InterPro" id="IPR028098">
    <property type="entry name" value="Glyco_trans_4-like_N"/>
</dbReference>
<evidence type="ECO:0000256" key="1">
    <source>
        <dbReference type="ARBA" id="ARBA00022679"/>
    </source>
</evidence>
<dbReference type="OrthoDB" id="9790710at2"/>
<dbReference type="PANTHER" id="PTHR46401:SF2">
    <property type="entry name" value="GLYCOSYLTRANSFERASE WBBK-RELATED"/>
    <property type="match status" value="1"/>
</dbReference>
<sequence>MVTARPRLRHSRVALPSKLAPLRIAILGYRSDSKVGGQGVYIDYLSQALSEAGAHVDVISGPPYPELSGDVRLLKIPSLDLYAQPHNGHYSLRPRHLLSKTDTYEYFGHLSGKFVEPYVFGERVYRFLRQRAHHYDVVLDNQTLASGMLRIQSGLGLPLVTMIHHPVTQDRRLALEAAETWRQRWLIKRWYAFHHMQIRVARRLKVMTCPSEAAKRDIVEAFGVDPDRLHPIPLGVDQSAFRPKPQIPRAKNRIISTASADTPLKGLPVLLKAYRQLLDNHPDLELVVIGKLRDGLARRMLGELGLEHCVQFKSGLTRRELAEEFCRATIAVTPSLYEGFGLPAAEAMSCGTPVIVTDGGALPEVAGDAGIVVPRGDADALAASIARLLDHADNRLSVGEACLMRARTEFDWRQIAPRYLSLMEEARANPC</sequence>
<evidence type="ECO:0000259" key="3">
    <source>
        <dbReference type="Pfam" id="PF13439"/>
    </source>
</evidence>
<dbReference type="CDD" id="cd03801">
    <property type="entry name" value="GT4_PimA-like"/>
    <property type="match status" value="1"/>
</dbReference>
<organism evidence="4 5">
    <name type="scientific">Henriciella barbarensis</name>
    <dbReference type="NCBI Taxonomy" id="86342"/>
    <lineage>
        <taxon>Bacteria</taxon>
        <taxon>Pseudomonadati</taxon>
        <taxon>Pseudomonadota</taxon>
        <taxon>Alphaproteobacteria</taxon>
        <taxon>Hyphomonadales</taxon>
        <taxon>Hyphomonadaceae</taxon>
        <taxon>Henriciella</taxon>
    </lineage>
</organism>
<dbReference type="SUPFAM" id="SSF53756">
    <property type="entry name" value="UDP-Glycosyltransferase/glycogen phosphorylase"/>
    <property type="match status" value="1"/>
</dbReference>
<gene>
    <name evidence="4" type="ORF">D1224_02930</name>
</gene>
<dbReference type="InterPro" id="IPR001296">
    <property type="entry name" value="Glyco_trans_1"/>
</dbReference>
<dbReference type="GO" id="GO:0016757">
    <property type="term" value="F:glycosyltransferase activity"/>
    <property type="evidence" value="ECO:0007669"/>
    <property type="project" value="InterPro"/>
</dbReference>
<keyword evidence="1 4" id="KW-0808">Transferase</keyword>
<feature type="domain" description="Glycosyltransferase subfamily 4-like N-terminal" evidence="3">
    <location>
        <begin position="35"/>
        <end position="238"/>
    </location>
</feature>
<reference evidence="4 5" key="1">
    <citation type="submission" date="2018-08" db="EMBL/GenBank/DDBJ databases">
        <title>Henriciella mobilis sp. nov., isolated from seawater.</title>
        <authorList>
            <person name="Cheng H."/>
            <person name="Wu Y.-H."/>
            <person name="Xu X.-W."/>
            <person name="Guo L.-L."/>
        </authorList>
    </citation>
    <scope>NUCLEOTIDE SEQUENCE [LARGE SCALE GENOMIC DNA]</scope>
    <source>
        <strain evidence="4 5">CCUG66934</strain>
    </source>
</reference>
<dbReference type="AlphaFoldDB" id="A0A399QXL4"/>
<dbReference type="EMBL" id="QWGB01000005">
    <property type="protein sequence ID" value="RIJ23251.1"/>
    <property type="molecule type" value="Genomic_DNA"/>
</dbReference>
<evidence type="ECO:0000313" key="5">
    <source>
        <dbReference type="Proteomes" id="UP000265431"/>
    </source>
</evidence>
<evidence type="ECO:0000259" key="2">
    <source>
        <dbReference type="Pfam" id="PF00534"/>
    </source>
</evidence>
<evidence type="ECO:0000313" key="4">
    <source>
        <dbReference type="EMBL" id="RIJ23251.1"/>
    </source>
</evidence>
<protein>
    <submittedName>
        <fullName evidence="4">Glycosyltransferase family 1 protein</fullName>
    </submittedName>
</protein>
<dbReference type="Pfam" id="PF00534">
    <property type="entry name" value="Glycos_transf_1"/>
    <property type="match status" value="1"/>
</dbReference>
<dbReference type="PANTHER" id="PTHR46401">
    <property type="entry name" value="GLYCOSYLTRANSFERASE WBBK-RELATED"/>
    <property type="match status" value="1"/>
</dbReference>
<comment type="caution">
    <text evidence="4">The sequence shown here is derived from an EMBL/GenBank/DDBJ whole genome shotgun (WGS) entry which is preliminary data.</text>
</comment>
<dbReference type="Pfam" id="PF13439">
    <property type="entry name" value="Glyco_transf_4"/>
    <property type="match status" value="1"/>
</dbReference>
<dbReference type="Gene3D" id="3.40.50.2000">
    <property type="entry name" value="Glycogen Phosphorylase B"/>
    <property type="match status" value="2"/>
</dbReference>
<dbReference type="RefSeq" id="WP_051076821.1">
    <property type="nucleotide sequence ID" value="NZ_QWGB01000005.1"/>
</dbReference>
<proteinExistence type="predicted"/>